<comment type="subcellular location">
    <subcellularLocation>
        <location evidence="4">Nucleus</location>
        <location evidence="4">Nucleolus</location>
    </subcellularLocation>
</comment>
<feature type="binding site" evidence="4">
    <location>
        <position position="153"/>
    </location>
    <ligand>
        <name>S-adenosyl-L-methionine</name>
        <dbReference type="ChEBI" id="CHEBI:59789"/>
    </ligand>
</feature>
<dbReference type="GO" id="GO:0016433">
    <property type="term" value="F:rRNA (adenine) methyltransferase activity"/>
    <property type="evidence" value="ECO:0007669"/>
    <property type="project" value="UniProtKB-UniRule"/>
</dbReference>
<keyword evidence="1 4" id="KW-0489">Methyltransferase</keyword>
<protein>
    <recommendedName>
        <fullName evidence="4">25S rRNA adenine-N(1) methyltransferase</fullName>
        <ecNumber evidence="4">2.1.1.-</ecNumber>
    </recommendedName>
</protein>
<gene>
    <name evidence="7" type="ORF">PYCCODRAFT_1366782</name>
</gene>
<feature type="compositionally biased region" description="Basic residues" evidence="6">
    <location>
        <begin position="1"/>
        <end position="11"/>
    </location>
</feature>
<dbReference type="HAMAP" id="MF_03044">
    <property type="entry name" value="BMT2"/>
    <property type="match status" value="1"/>
</dbReference>
<keyword evidence="2 4" id="KW-0808">Transferase</keyword>
<keyword evidence="3 4" id="KW-0949">S-adenosyl-L-methionine</keyword>
<name>A0A1Y2IQA5_TRAC3</name>
<dbReference type="Proteomes" id="UP000193067">
    <property type="component" value="Unassembled WGS sequence"/>
</dbReference>
<evidence type="ECO:0000256" key="2">
    <source>
        <dbReference type="ARBA" id="ARBA00022679"/>
    </source>
</evidence>
<dbReference type="EMBL" id="KZ084103">
    <property type="protein sequence ID" value="OSD02814.1"/>
    <property type="molecule type" value="Genomic_DNA"/>
</dbReference>
<comment type="function">
    <text evidence="4">S-adenosyl-L-methionine-dependent methyltransferase that specifically methylates the N(1) position of an adenine present in helix 65 in 25S rRNA.</text>
</comment>
<feature type="binding site" evidence="4">
    <location>
        <position position="133"/>
    </location>
    <ligand>
        <name>S-adenosyl-L-methionine</name>
        <dbReference type="ChEBI" id="CHEBI:59789"/>
    </ligand>
</feature>
<keyword evidence="5" id="KW-0175">Coiled coil</keyword>
<dbReference type="Pfam" id="PF11968">
    <property type="entry name" value="Bmt2"/>
    <property type="match status" value="1"/>
</dbReference>
<evidence type="ECO:0000256" key="6">
    <source>
        <dbReference type="SAM" id="MobiDB-lite"/>
    </source>
</evidence>
<feature type="compositionally biased region" description="Low complexity" evidence="6">
    <location>
        <begin position="17"/>
        <end position="33"/>
    </location>
</feature>
<dbReference type="GO" id="GO:0005730">
    <property type="term" value="C:nucleolus"/>
    <property type="evidence" value="ECO:0007669"/>
    <property type="project" value="UniProtKB-SubCell"/>
</dbReference>
<evidence type="ECO:0000256" key="5">
    <source>
        <dbReference type="SAM" id="Coils"/>
    </source>
</evidence>
<feature type="region of interest" description="Disordered" evidence="6">
    <location>
        <begin position="1"/>
        <end position="35"/>
    </location>
</feature>
<dbReference type="InterPro" id="IPR029063">
    <property type="entry name" value="SAM-dependent_MTases_sf"/>
</dbReference>
<dbReference type="SUPFAM" id="SSF53335">
    <property type="entry name" value="S-adenosyl-L-methionine-dependent methyltransferases"/>
    <property type="match status" value="1"/>
</dbReference>
<accession>A0A1Y2IQA5</accession>
<evidence type="ECO:0000313" key="7">
    <source>
        <dbReference type="EMBL" id="OSD02814.1"/>
    </source>
</evidence>
<dbReference type="STRING" id="1353009.A0A1Y2IQA5"/>
<dbReference type="PANTHER" id="PTHR21008:SF1">
    <property type="entry name" value="25S RRNA (ADENINE(2142)-N(1))-METHYLTRANSFERASE"/>
    <property type="match status" value="1"/>
</dbReference>
<dbReference type="AlphaFoldDB" id="A0A1Y2IQA5"/>
<evidence type="ECO:0000256" key="3">
    <source>
        <dbReference type="ARBA" id="ARBA00022691"/>
    </source>
</evidence>
<dbReference type="Gene3D" id="3.40.50.150">
    <property type="entry name" value="Vaccinia Virus protein VP39"/>
    <property type="match status" value="1"/>
</dbReference>
<dbReference type="EC" id="2.1.1.-" evidence="4"/>
<sequence length="295" mass="33570">MPKARKHKRKVPITVAGPSDRPSQPSGSSSRPQATRTVIRRFHVLIKRRTQLQQQVVAAKNRDVSAANAELDAIEREIEELGGLETYQRMSAIGQDKDRGGGSEKIFIGWLRDLQVPTSMKEKGTMLRLLEVGALKPDNYASCASWIEVTPIDLHSRHPAIQEQDFLLMNPEEHRESWDSISLSLVLNFVPDAKDRGRMLRLAHTMLRPEGLLFVALPLPCILNSRYLTPEHFQGLMAAVGFEQVYTRWREGGKMAYWLFRKVLPPASSTHKDHLPYDKKTVFRQGNRNNFVVLL</sequence>
<reference evidence="7 8" key="1">
    <citation type="journal article" date="2015" name="Biotechnol. Biofuels">
        <title>Enhanced degradation of softwood versus hardwood by the white-rot fungus Pycnoporus coccineus.</title>
        <authorList>
            <person name="Couturier M."/>
            <person name="Navarro D."/>
            <person name="Chevret D."/>
            <person name="Henrissat B."/>
            <person name="Piumi F."/>
            <person name="Ruiz-Duenas F.J."/>
            <person name="Martinez A.T."/>
            <person name="Grigoriev I.V."/>
            <person name="Riley R."/>
            <person name="Lipzen A."/>
            <person name="Berrin J.G."/>
            <person name="Master E.R."/>
            <person name="Rosso M.N."/>
        </authorList>
    </citation>
    <scope>NUCLEOTIDE SEQUENCE [LARGE SCALE GENOMIC DNA]</scope>
    <source>
        <strain evidence="7 8">BRFM310</strain>
    </source>
</reference>
<evidence type="ECO:0000313" key="8">
    <source>
        <dbReference type="Proteomes" id="UP000193067"/>
    </source>
</evidence>
<organism evidence="7 8">
    <name type="scientific">Trametes coccinea (strain BRFM310)</name>
    <name type="common">Pycnoporus coccineus</name>
    <dbReference type="NCBI Taxonomy" id="1353009"/>
    <lineage>
        <taxon>Eukaryota</taxon>
        <taxon>Fungi</taxon>
        <taxon>Dikarya</taxon>
        <taxon>Basidiomycota</taxon>
        <taxon>Agaricomycotina</taxon>
        <taxon>Agaricomycetes</taxon>
        <taxon>Polyporales</taxon>
        <taxon>Polyporaceae</taxon>
        <taxon>Trametes</taxon>
    </lineage>
</organism>
<dbReference type="OrthoDB" id="5954793at2759"/>
<dbReference type="PANTHER" id="PTHR21008">
    <property type="entry name" value="S-ADENOSYLMETHIONINE SENSOR UPSTREAM OF MTORC1-RELATED"/>
    <property type="match status" value="1"/>
</dbReference>
<proteinExistence type="inferred from homology"/>
<comment type="similarity">
    <text evidence="4">Belongs to the BMT2 family.</text>
</comment>
<evidence type="ECO:0000256" key="1">
    <source>
        <dbReference type="ARBA" id="ARBA00022603"/>
    </source>
</evidence>
<keyword evidence="4" id="KW-0539">Nucleus</keyword>
<dbReference type="InterPro" id="IPR021867">
    <property type="entry name" value="Bmt2/SAMTOR"/>
</dbReference>
<feature type="coiled-coil region" evidence="5">
    <location>
        <begin position="57"/>
        <end position="84"/>
    </location>
</feature>
<evidence type="ECO:0000256" key="4">
    <source>
        <dbReference type="HAMAP-Rule" id="MF_03044"/>
    </source>
</evidence>
<keyword evidence="8" id="KW-1185">Reference proteome</keyword>